<comment type="similarity">
    <text evidence="1">Belongs to the short-chain dehydrogenases/reductases (SDR) family.</text>
</comment>
<dbReference type="Pfam" id="PF13561">
    <property type="entry name" value="adh_short_C2"/>
    <property type="match status" value="1"/>
</dbReference>
<dbReference type="CDD" id="cd05233">
    <property type="entry name" value="SDR_c"/>
    <property type="match status" value="1"/>
</dbReference>
<keyword evidence="5" id="KW-1185">Reference proteome</keyword>
<dbReference type="Gene3D" id="3.40.50.720">
    <property type="entry name" value="NAD(P)-binding Rossmann-like Domain"/>
    <property type="match status" value="1"/>
</dbReference>
<dbReference type="SUPFAM" id="SSF51735">
    <property type="entry name" value="NAD(P)-binding Rossmann-fold domains"/>
    <property type="match status" value="1"/>
</dbReference>
<keyword evidence="2" id="KW-0560">Oxidoreductase</keyword>
<evidence type="ECO:0000256" key="1">
    <source>
        <dbReference type="ARBA" id="ARBA00006484"/>
    </source>
</evidence>
<dbReference type="PANTHER" id="PTHR43669:SF3">
    <property type="entry name" value="ALCOHOL DEHYDROGENASE, PUTATIVE (AFU_ORTHOLOGUE AFUA_3G03445)-RELATED"/>
    <property type="match status" value="1"/>
</dbReference>
<feature type="region of interest" description="Disordered" evidence="3">
    <location>
        <begin position="1"/>
        <end position="42"/>
    </location>
</feature>
<accession>A0A1H8U2H7</accession>
<dbReference type="InterPro" id="IPR036291">
    <property type="entry name" value="NAD(P)-bd_dom_sf"/>
</dbReference>
<dbReference type="AlphaFoldDB" id="A0A1H8U2H7"/>
<evidence type="ECO:0000313" key="4">
    <source>
        <dbReference type="EMBL" id="SEO97459.1"/>
    </source>
</evidence>
<dbReference type="PANTHER" id="PTHR43669">
    <property type="entry name" value="5-KETO-D-GLUCONATE 5-REDUCTASE"/>
    <property type="match status" value="1"/>
</dbReference>
<dbReference type="Proteomes" id="UP000181951">
    <property type="component" value="Unassembled WGS sequence"/>
</dbReference>
<dbReference type="GO" id="GO:0016491">
    <property type="term" value="F:oxidoreductase activity"/>
    <property type="evidence" value="ECO:0007669"/>
    <property type="project" value="UniProtKB-KW"/>
</dbReference>
<organism evidence="4 5">
    <name type="scientific">Actinacidiphila rubida</name>
    <dbReference type="NCBI Taxonomy" id="310780"/>
    <lineage>
        <taxon>Bacteria</taxon>
        <taxon>Bacillati</taxon>
        <taxon>Actinomycetota</taxon>
        <taxon>Actinomycetes</taxon>
        <taxon>Kitasatosporales</taxon>
        <taxon>Streptomycetaceae</taxon>
        <taxon>Actinacidiphila</taxon>
    </lineage>
</organism>
<dbReference type="PRINTS" id="PR00081">
    <property type="entry name" value="GDHRDH"/>
</dbReference>
<gene>
    <name evidence="4" type="ORF">SAMN05216267_106313</name>
</gene>
<reference evidence="4 5" key="1">
    <citation type="submission" date="2016-10" db="EMBL/GenBank/DDBJ databases">
        <authorList>
            <person name="de Groot N.N."/>
        </authorList>
    </citation>
    <scope>NUCLEOTIDE SEQUENCE [LARGE SCALE GENOMIC DNA]</scope>
    <source>
        <strain evidence="4 5">CGMCC 4.2026</strain>
    </source>
</reference>
<dbReference type="STRING" id="310780.SAMN05216267_106313"/>
<evidence type="ECO:0000256" key="3">
    <source>
        <dbReference type="SAM" id="MobiDB-lite"/>
    </source>
</evidence>
<evidence type="ECO:0000313" key="5">
    <source>
        <dbReference type="Proteomes" id="UP000181951"/>
    </source>
</evidence>
<dbReference type="EMBL" id="FODD01000063">
    <property type="protein sequence ID" value="SEO97459.1"/>
    <property type="molecule type" value="Genomic_DNA"/>
</dbReference>
<sequence>MAAMSTPSSPSSPSTPSRPSATSVPSPTSATPATSAVPAGSAASGGGLLAGRTAVIYGGGGSLGAAVGAEFARQGALVFLAGRTRGPLEEAAAAITAAGGRAEAAVLDALDEQAVEDHLAGVVEATGRVDISFNLVTRGDVQGVPLLAMTPDDLLRAVDNGLRSTFLTARAAARRMSEQGAGVILHLNSGSAQGAMPGMGSTGPADAAVETFMRYLAAEIGAAGVRVCGIWTAGVAGTLTKEKLAKVAGAHAPDPEAALAGIASMSALHRTPTLADVTGAAVFLASDHASGLTGTVVNVTAGLVLR</sequence>
<dbReference type="InterPro" id="IPR002347">
    <property type="entry name" value="SDR_fam"/>
</dbReference>
<name>A0A1H8U2H7_9ACTN</name>
<proteinExistence type="inferred from homology"/>
<protein>
    <submittedName>
        <fullName evidence="4">NADP-dependent 3-hydroxy acid dehydrogenase YdfG</fullName>
    </submittedName>
</protein>
<evidence type="ECO:0000256" key="2">
    <source>
        <dbReference type="ARBA" id="ARBA00023002"/>
    </source>
</evidence>